<dbReference type="HOGENOM" id="CLU_1025351_0_0_3"/>
<keyword evidence="2" id="KW-1185">Reference proteome</keyword>
<name>A8ZLF0_ACAM1</name>
<reference evidence="1 2" key="1">
    <citation type="journal article" date="2008" name="Proc. Natl. Acad. Sci. U.S.A.">
        <title>Niche adaptation and genome expansion in the chlorophyll d-producing cyanobacterium Acaryochloris marina.</title>
        <authorList>
            <person name="Swingley W.D."/>
            <person name="Chen M."/>
            <person name="Cheung P.C."/>
            <person name="Conrad A.L."/>
            <person name="Dejesa L.C."/>
            <person name="Hao J."/>
            <person name="Honchak B.M."/>
            <person name="Karbach L.E."/>
            <person name="Kurdoglu A."/>
            <person name="Lahiri S."/>
            <person name="Mastrian S.D."/>
            <person name="Miyashita H."/>
            <person name="Page L."/>
            <person name="Ramakrishna P."/>
            <person name="Satoh S."/>
            <person name="Sattley W.M."/>
            <person name="Shimada Y."/>
            <person name="Taylor H.L."/>
            <person name="Tomo T."/>
            <person name="Tsuchiya T."/>
            <person name="Wang Z.T."/>
            <person name="Raymond J."/>
            <person name="Mimuro M."/>
            <person name="Blankenship R.E."/>
            <person name="Touchman J.W."/>
        </authorList>
    </citation>
    <scope>NUCLEOTIDE SEQUENCE [LARGE SCALE GENOMIC DNA]</scope>
    <source>
        <strain evidence="2">MBIC 11017</strain>
        <plasmid evidence="2">Plasmid pREB2</plasmid>
    </source>
</reference>
<proteinExistence type="predicted"/>
<gene>
    <name evidence="1" type="ordered locus">AM1_B0258</name>
</gene>
<organism evidence="1 2">
    <name type="scientific">Acaryochloris marina (strain MBIC 11017)</name>
    <dbReference type="NCBI Taxonomy" id="329726"/>
    <lineage>
        <taxon>Bacteria</taxon>
        <taxon>Bacillati</taxon>
        <taxon>Cyanobacteriota</taxon>
        <taxon>Cyanophyceae</taxon>
        <taxon>Acaryochloridales</taxon>
        <taxon>Acaryochloridaceae</taxon>
        <taxon>Acaryochloris</taxon>
    </lineage>
</organism>
<dbReference type="EMBL" id="CP000839">
    <property type="protein sequence ID" value="ABW31977.1"/>
    <property type="molecule type" value="Genomic_DNA"/>
</dbReference>
<keyword evidence="1" id="KW-0614">Plasmid</keyword>
<dbReference type="Proteomes" id="UP000000268">
    <property type="component" value="Plasmid pREB2"/>
</dbReference>
<dbReference type="AlphaFoldDB" id="A8ZLF0"/>
<geneLocation type="plasmid" evidence="1 2">
    <name>pREB2</name>
</geneLocation>
<accession>A8ZLF0</accession>
<evidence type="ECO:0000313" key="2">
    <source>
        <dbReference type="Proteomes" id="UP000000268"/>
    </source>
</evidence>
<dbReference type="KEGG" id="amr:AM1_B0258"/>
<protein>
    <submittedName>
        <fullName evidence="1">Uncharacterized protein</fullName>
    </submittedName>
</protein>
<sequence length="271" mass="30930">MHSPYSLNQLGALVRPFLLSLQAPLQQFQLAVELVEKARSSNLLAITCRQKIFQTNINPNRMPMRWDFRDRDISLDTQHDVPARMLADNPYCLDIKIIGYGSVQGNRNPTNLGQLNLITLNWAGLELREQEGTVLSKLLKAWKTVTSLPHGLKRRINPAQNILQYLRMHILQVWQDFLSLSQVFLLRVIARIGSICRNDVLRLQRTSVYLALTATDPIFSLSQRIVVHRATSLKPRQHPCLLLKARVNPVAVRHGEHVLIIAFSREVLCSP</sequence>
<evidence type="ECO:0000313" key="1">
    <source>
        <dbReference type="EMBL" id="ABW31977.1"/>
    </source>
</evidence>